<feature type="domain" description="C2 DOCK-type" evidence="4">
    <location>
        <begin position="597"/>
        <end position="762"/>
    </location>
</feature>
<keyword evidence="6" id="KW-1185">Reference proteome</keyword>
<name>A0A915CL25_9BILA</name>
<dbReference type="WBParaSite" id="jg10274">
    <property type="protein sequence ID" value="jg10274"/>
    <property type="gene ID" value="jg10274"/>
</dbReference>
<dbReference type="Pfam" id="PF14429">
    <property type="entry name" value="DOCK-C2"/>
    <property type="match status" value="1"/>
</dbReference>
<dbReference type="InterPro" id="IPR021816">
    <property type="entry name" value="DOCK_C/D_N"/>
</dbReference>
<evidence type="ECO:0000256" key="1">
    <source>
        <dbReference type="ARBA" id="ARBA00022553"/>
    </source>
</evidence>
<dbReference type="InterPro" id="IPR046773">
    <property type="entry name" value="DOCKER_Lobe_C"/>
</dbReference>
<feature type="domain" description="DOCKER" evidence="5">
    <location>
        <begin position="1605"/>
        <end position="2049"/>
    </location>
</feature>
<reference evidence="7" key="1">
    <citation type="submission" date="2022-11" db="UniProtKB">
        <authorList>
            <consortium name="WormBaseParasite"/>
        </authorList>
    </citation>
    <scope>IDENTIFICATION</scope>
</reference>
<keyword evidence="2" id="KW-0344">Guanine-nucleotide releasing factor</keyword>
<dbReference type="CDD" id="cd08696">
    <property type="entry name" value="C2_Dock-C"/>
    <property type="match status" value="1"/>
</dbReference>
<keyword evidence="1" id="KW-0597">Phosphoprotein</keyword>
<evidence type="ECO:0000256" key="3">
    <source>
        <dbReference type="PROSITE-ProRule" id="PRU00983"/>
    </source>
</evidence>
<dbReference type="InterPro" id="IPR035892">
    <property type="entry name" value="C2_domain_sf"/>
</dbReference>
<dbReference type="InterPro" id="IPR027357">
    <property type="entry name" value="DOCKER_dom"/>
</dbReference>
<dbReference type="PROSITE" id="PS51650">
    <property type="entry name" value="C2_DOCK"/>
    <property type="match status" value="1"/>
</dbReference>
<evidence type="ECO:0000259" key="4">
    <source>
        <dbReference type="PROSITE" id="PS51650"/>
    </source>
</evidence>
<dbReference type="Pfam" id="PF20421">
    <property type="entry name" value="DHR-2_Lobe_C"/>
    <property type="match status" value="1"/>
</dbReference>
<evidence type="ECO:0000256" key="2">
    <source>
        <dbReference type="ARBA" id="ARBA00022658"/>
    </source>
</evidence>
<dbReference type="Gene3D" id="2.60.40.150">
    <property type="entry name" value="C2 domain"/>
    <property type="match status" value="1"/>
</dbReference>
<dbReference type="Pfam" id="PF11878">
    <property type="entry name" value="DOCK_C-D_N"/>
    <property type="match status" value="1"/>
</dbReference>
<dbReference type="InterPro" id="IPR027007">
    <property type="entry name" value="C2_DOCK-type_domain"/>
</dbReference>
<dbReference type="Gene3D" id="1.20.58.740">
    <property type="match status" value="1"/>
</dbReference>
<dbReference type="GO" id="GO:0007264">
    <property type="term" value="P:small GTPase-mediated signal transduction"/>
    <property type="evidence" value="ECO:0007669"/>
    <property type="project" value="InterPro"/>
</dbReference>
<organism evidence="6 7">
    <name type="scientific">Ditylenchus dipsaci</name>
    <dbReference type="NCBI Taxonomy" id="166011"/>
    <lineage>
        <taxon>Eukaryota</taxon>
        <taxon>Metazoa</taxon>
        <taxon>Ecdysozoa</taxon>
        <taxon>Nematoda</taxon>
        <taxon>Chromadorea</taxon>
        <taxon>Rhabditida</taxon>
        <taxon>Tylenchina</taxon>
        <taxon>Tylenchomorpha</taxon>
        <taxon>Sphaerularioidea</taxon>
        <taxon>Anguinidae</taxon>
        <taxon>Anguininae</taxon>
        <taxon>Ditylenchus</taxon>
    </lineage>
</organism>
<dbReference type="PANTHER" id="PTHR23317:SF76">
    <property type="entry name" value="LD20667P"/>
    <property type="match status" value="1"/>
</dbReference>
<accession>A0A915CL25</accession>
<dbReference type="Pfam" id="PF06920">
    <property type="entry name" value="DHR-2_Lobe_A"/>
    <property type="match status" value="1"/>
</dbReference>
<protein>
    <submittedName>
        <fullName evidence="7">Dedicator of cytokinesis protein 7</fullName>
    </submittedName>
</protein>
<comment type="similarity">
    <text evidence="3">Belongs to the DOCK family.</text>
</comment>
<dbReference type="PROSITE" id="PS51651">
    <property type="entry name" value="DOCKER"/>
    <property type="match status" value="1"/>
</dbReference>
<dbReference type="Gene3D" id="1.25.40.410">
    <property type="match status" value="1"/>
</dbReference>
<dbReference type="InterPro" id="IPR046769">
    <property type="entry name" value="DOCKER_Lobe_A"/>
</dbReference>
<evidence type="ECO:0000313" key="7">
    <source>
        <dbReference type="WBParaSite" id="jg10274"/>
    </source>
</evidence>
<dbReference type="InterPro" id="IPR046770">
    <property type="entry name" value="DOCKER_Lobe_B"/>
</dbReference>
<evidence type="ECO:0000313" key="6">
    <source>
        <dbReference type="Proteomes" id="UP000887574"/>
    </source>
</evidence>
<dbReference type="InterPro" id="IPR026791">
    <property type="entry name" value="DOCK"/>
</dbReference>
<dbReference type="InterPro" id="IPR037808">
    <property type="entry name" value="C2_Dock-C"/>
</dbReference>
<dbReference type="InterPro" id="IPR043162">
    <property type="entry name" value="DOCK_C_lobe_C"/>
</dbReference>
<dbReference type="Pfam" id="PF20422">
    <property type="entry name" value="DHR-2_Lobe_B"/>
    <property type="match status" value="1"/>
</dbReference>
<dbReference type="InterPro" id="IPR043161">
    <property type="entry name" value="DOCK_C_lobe_A"/>
</dbReference>
<evidence type="ECO:0000259" key="5">
    <source>
        <dbReference type="PROSITE" id="PS51651"/>
    </source>
</evidence>
<dbReference type="GO" id="GO:0005085">
    <property type="term" value="F:guanyl-nucleotide exchange factor activity"/>
    <property type="evidence" value="ECO:0007669"/>
    <property type="project" value="UniProtKB-KW"/>
</dbReference>
<dbReference type="PANTHER" id="PTHR23317">
    <property type="entry name" value="DEDICATOR OF CYTOKINESIS DOCK"/>
    <property type="match status" value="1"/>
</dbReference>
<proteinExistence type="inferred from homology"/>
<dbReference type="Proteomes" id="UP000887574">
    <property type="component" value="Unplaced"/>
</dbReference>
<sequence>MFAERRSFMAKKNRTAAADVRMQLVQGNYLLHNLTEYSPNQDGLQVDKVQLSENYGDPVDIEAILSSRAIARTEINQTNISSPQRLRDVIEKDVELCVIPRQNYIAPNVIFQLGNDNLQAHIKHLLASYEQDFSVVEHKFEKFSAAETYAKLVAERAQLSDLIPKHTFESDLVDTNTSSQAQKAQRGASQIDLKRFSTISVDSNSSAYSKEDVYGMSALNNSVSDPVISSILNPSNQVIQQKGHKEVTKAKDCQYLVNLLTLHTKQILFIKVLQLSLNPCFEPIFASMALYDIKAKNKISENFYFDFNSGDTLQYIRQKQSMDEANIFRQALFPIGENVSGLYLIVRVTGKMLQGSDTSEAVEPYVKEEKDLGKLRQSAWESCSRLGNYRMPIGWIAIDLQSIVENAYTLHTCTSLTSSVIKVSADDDCQSNIFGQSMDDDTMSVISADRYSCMTTTETFQKVSSSSTAVFSQENLNYLGTMNTMPKKSSAEKPLVVNVNSFYKQEYERMTDEELIKVIASGKKHGISKASKLKSFPVELRLELESVDLQQVASSTNIISSELLKVEGSQSVASRTKTRDILLFSGPRDFAANTFYRNLLYIYPKFVNLSTRAGNARNIAIKIELMDSKMNPVCAIFGKSREPSLMTKYYTAVSYHTRSPQFLDEIKVQLPVDLSDGHHILFTFYHISCKPVKASESIETPVGYTWIPLYKDGQFQSGDFSLPISLDPLPQGICYLSPMVNMPNVKWLDGHKCVFNATISAVSTIHPQDHHLSNLFQAYNSLKSPSAVSESELNLAIRNVVKCRPEPMVAFLYTIMHKLITLMASPPYSESTTKSCFETLCQLVKIGTMLLDGNFDEHGRSQLFITLIYYYKITSNETFQTNSIGLNQAQNNESSPTARNSARDSENLLKLIKSYEKSNSTKLLTSTDEINLDESNRKLLHEEVIQQFVNSTGTIRETACLYSWFFFELVLKALAEYLATCNRFFLPRKLRFRDTFLQNITEITKDLTSEIIDRTKLHYRAHKIYNEKMAARINESFDPLQTSLLTLKLDFMRIICSHEHFMLLNLPVDKIPITPKDQNSETPAPTEFKSFGRFPTAPAPNLIFTNVGQSAIDLNRDYKMKHFLLGIVLSDLASLLNSPNINSHAMIISLLRMILSCHENDCRLTDMQLKHRVAVLYMPLLSIVIDMREMLYDPYKDTSFNAAVGLSHKVALVISGIDEEEAVDKDATTTLQHHKPMVYLSKDQSKELLLCFCWVTKNVEKSELMQYLQRLSPSRLSDFVEILRLCSSCFEYKPIADNLSSDGSSSLGDLVPPIAQQHSIDHEQQYKVSTLGRKQSETQMSSSIVENRVNLVEGKKDLTANTVKWRSNENLVTNYPVKKGHEEIEDIFGRHLSTEVCLNILDNFDTLIKLVSSSPSESLNFILPELVTLLMHILACNHSVKALESVFSAQRTVITLFPDLIFEQRPELCAEMCTQLLRHLASRLPSIRSQASGSLYLLMKTSFEHSSSFSKVKMQVTMSLSTLVSNAAPYGFLLNEYYLRRSLKTMLCYLEEDGQAVAQLGKSTFGTQLKELIFNLHTILSDTVKMESYSNDFEMLIDLMYRIAKGYQNNPDLRLTWLINMANRHADRENFVEASHCFLHCAALVNEYLCMGENDCNLSEGLDIFQQLSDNIYEESAISDDVMNPEEEGICESSHFSLEGFVHLVEKAVIYLEKGQMYELVSAVYKTILPLFDEQNDYARLIHIHHKIVENLKRVEAPLSIVQELSDPFLSPLTGSDKRCFGTYFRVGFYGYKFGDLNEEEFIYKEPQITKLSEISHRLEAFYGDKFGANFVEVVKDSNEVDLQKLNIEKLYIQVTYVEPYFDTWERRRRSTYLQRNYKLNRFTYATPFTNDGRSHGDLRDQLKRKVVLTTQHSFPYIKTRLRVVNREQVVLSPIEVAIEDIQKKTKELATAIATSPPDSKMLQMVLQGCIGTTVNAGPIQIAKVFLSGVILNDQGKPKDLLQNKLRLCFKDFSKKCCDALNINEQIIEPERANYQHELRKTTQTLPNN</sequence>